<dbReference type="OrthoDB" id="68492at2"/>
<organism evidence="10 11">
    <name type="scientific">Deinococcus reticulitermitis</name>
    <dbReference type="NCBI Taxonomy" id="856736"/>
    <lineage>
        <taxon>Bacteria</taxon>
        <taxon>Thermotogati</taxon>
        <taxon>Deinococcota</taxon>
        <taxon>Deinococci</taxon>
        <taxon>Deinococcales</taxon>
        <taxon>Deinococcaceae</taxon>
        <taxon>Deinococcus</taxon>
    </lineage>
</organism>
<keyword evidence="2 6" id="KW-0349">Heme</keyword>
<dbReference type="Proteomes" id="UP000199223">
    <property type="component" value="Unassembled WGS sequence"/>
</dbReference>
<sequence>MLKPMKSGNNRTAGNVASWAVGATLGVVLGLGLLIAGPRLIPGAATGNVTETTPAGKTAENLSEAAPTPTTETLESSANTNETSTSDGAAGEAGGETASGEAATTEGDGTTVQEDTAASATPGTEVQASAEAGQTVYASNCAACHGQNGEGAIGPALNEAAGWNLAEFTGALREGKTPTRTLNATMPRFSEPQINNQQLADLHAYVQTLQ</sequence>
<dbReference type="PROSITE" id="PS51007">
    <property type="entry name" value="CYTC"/>
    <property type="match status" value="1"/>
</dbReference>
<feature type="region of interest" description="Disordered" evidence="7">
    <location>
        <begin position="47"/>
        <end position="122"/>
    </location>
</feature>
<gene>
    <name evidence="10" type="ORF">SAMN04488058_10269</name>
</gene>
<dbReference type="PANTHER" id="PTHR37823">
    <property type="entry name" value="CYTOCHROME C-553-LIKE"/>
    <property type="match status" value="1"/>
</dbReference>
<dbReference type="InterPro" id="IPR009056">
    <property type="entry name" value="Cyt_c-like_dom"/>
</dbReference>
<evidence type="ECO:0000313" key="11">
    <source>
        <dbReference type="Proteomes" id="UP000199223"/>
    </source>
</evidence>
<reference evidence="11" key="1">
    <citation type="submission" date="2016-10" db="EMBL/GenBank/DDBJ databases">
        <authorList>
            <person name="Varghese N."/>
            <person name="Submissions S."/>
        </authorList>
    </citation>
    <scope>NUCLEOTIDE SEQUENCE [LARGE SCALE GENOMIC DNA]</scope>
    <source>
        <strain evidence="11">CGMCC 1.10218</strain>
    </source>
</reference>
<feature type="transmembrane region" description="Helical" evidence="8">
    <location>
        <begin position="16"/>
        <end position="36"/>
    </location>
</feature>
<evidence type="ECO:0000259" key="9">
    <source>
        <dbReference type="PROSITE" id="PS51007"/>
    </source>
</evidence>
<dbReference type="EMBL" id="FNZA01000002">
    <property type="protein sequence ID" value="SEI86116.1"/>
    <property type="molecule type" value="Genomic_DNA"/>
</dbReference>
<feature type="compositionally biased region" description="Polar residues" evidence="7">
    <location>
        <begin position="112"/>
        <end position="122"/>
    </location>
</feature>
<evidence type="ECO:0000256" key="8">
    <source>
        <dbReference type="SAM" id="Phobius"/>
    </source>
</evidence>
<proteinExistence type="predicted"/>
<protein>
    <submittedName>
        <fullName evidence="10">Cytochrome c553</fullName>
    </submittedName>
</protein>
<dbReference type="SUPFAM" id="SSF46626">
    <property type="entry name" value="Cytochrome c"/>
    <property type="match status" value="1"/>
</dbReference>
<dbReference type="InterPro" id="IPR051811">
    <property type="entry name" value="Cytochrome_c550/c551-like"/>
</dbReference>
<dbReference type="GO" id="GO:0009055">
    <property type="term" value="F:electron transfer activity"/>
    <property type="evidence" value="ECO:0007669"/>
    <property type="project" value="InterPro"/>
</dbReference>
<keyword evidence="8" id="KW-0812">Transmembrane</keyword>
<keyword evidence="11" id="KW-1185">Reference proteome</keyword>
<keyword evidence="5 6" id="KW-0408">Iron</keyword>
<evidence type="ECO:0000256" key="5">
    <source>
        <dbReference type="ARBA" id="ARBA00023004"/>
    </source>
</evidence>
<accession>A0A1H6U3P9</accession>
<dbReference type="PANTHER" id="PTHR37823:SF1">
    <property type="entry name" value="CYTOCHROME C-553-LIKE"/>
    <property type="match status" value="1"/>
</dbReference>
<dbReference type="Pfam" id="PF00034">
    <property type="entry name" value="Cytochrom_C"/>
    <property type="match status" value="1"/>
</dbReference>
<evidence type="ECO:0000256" key="6">
    <source>
        <dbReference type="PROSITE-ProRule" id="PRU00433"/>
    </source>
</evidence>
<feature type="domain" description="Cytochrome c" evidence="9">
    <location>
        <begin position="128"/>
        <end position="210"/>
    </location>
</feature>
<dbReference type="AlphaFoldDB" id="A0A1H6U3P9"/>
<dbReference type="InterPro" id="IPR036909">
    <property type="entry name" value="Cyt_c-like_dom_sf"/>
</dbReference>
<feature type="compositionally biased region" description="Low complexity" evidence="7">
    <location>
        <begin position="62"/>
        <end position="111"/>
    </location>
</feature>
<dbReference type="Gene3D" id="1.10.760.10">
    <property type="entry name" value="Cytochrome c-like domain"/>
    <property type="match status" value="1"/>
</dbReference>
<keyword evidence="4" id="KW-0249">Electron transport</keyword>
<evidence type="ECO:0000256" key="3">
    <source>
        <dbReference type="ARBA" id="ARBA00022723"/>
    </source>
</evidence>
<evidence type="ECO:0000256" key="4">
    <source>
        <dbReference type="ARBA" id="ARBA00022982"/>
    </source>
</evidence>
<evidence type="ECO:0000256" key="1">
    <source>
        <dbReference type="ARBA" id="ARBA00022448"/>
    </source>
</evidence>
<evidence type="ECO:0000256" key="7">
    <source>
        <dbReference type="SAM" id="MobiDB-lite"/>
    </source>
</evidence>
<dbReference type="GO" id="GO:0046872">
    <property type="term" value="F:metal ion binding"/>
    <property type="evidence" value="ECO:0007669"/>
    <property type="project" value="UniProtKB-KW"/>
</dbReference>
<dbReference type="GO" id="GO:0020037">
    <property type="term" value="F:heme binding"/>
    <property type="evidence" value="ECO:0007669"/>
    <property type="project" value="InterPro"/>
</dbReference>
<keyword evidence="8" id="KW-1133">Transmembrane helix</keyword>
<dbReference type="STRING" id="856736.SAMN04488058_10269"/>
<evidence type="ECO:0000256" key="2">
    <source>
        <dbReference type="ARBA" id="ARBA00022617"/>
    </source>
</evidence>
<keyword evidence="3 6" id="KW-0479">Metal-binding</keyword>
<keyword evidence="1" id="KW-0813">Transport</keyword>
<keyword evidence="8" id="KW-0472">Membrane</keyword>
<name>A0A1H6U3P9_9DEIO</name>
<evidence type="ECO:0000313" key="10">
    <source>
        <dbReference type="EMBL" id="SEI86116.1"/>
    </source>
</evidence>